<keyword evidence="1" id="KW-0645">Protease</keyword>
<keyword evidence="2" id="KW-0732">Signal</keyword>
<feature type="compositionally biased region" description="Basic residues" evidence="7">
    <location>
        <begin position="10"/>
        <end position="23"/>
    </location>
</feature>
<dbReference type="SMART" id="SM00020">
    <property type="entry name" value="Tryp_SPc"/>
    <property type="match status" value="1"/>
</dbReference>
<keyword evidence="11" id="KW-1185">Reference proteome</keyword>
<keyword evidence="6" id="KW-0325">Glycoprotein</keyword>
<evidence type="ECO:0000256" key="1">
    <source>
        <dbReference type="ARBA" id="ARBA00022670"/>
    </source>
</evidence>
<dbReference type="RefSeq" id="WP_307022834.1">
    <property type="nucleotide sequence ID" value="NZ_JAUSUI010000011.1"/>
</dbReference>
<dbReference type="PANTHER" id="PTHR24253">
    <property type="entry name" value="TRANSMEMBRANE PROTEASE SERINE"/>
    <property type="match status" value="1"/>
</dbReference>
<proteinExistence type="predicted"/>
<feature type="domain" description="Peptidase S1" evidence="8">
    <location>
        <begin position="57"/>
        <end position="319"/>
    </location>
</feature>
<organism evidence="10 11">
    <name type="scientific">Ancylobacter polymorphus</name>
    <dbReference type="NCBI Taxonomy" id="223390"/>
    <lineage>
        <taxon>Bacteria</taxon>
        <taxon>Pseudomonadati</taxon>
        <taxon>Pseudomonadota</taxon>
        <taxon>Alphaproteobacteria</taxon>
        <taxon>Hyphomicrobiales</taxon>
        <taxon>Xanthobacteraceae</taxon>
        <taxon>Ancylobacter</taxon>
    </lineage>
</organism>
<dbReference type="InterPro" id="IPR043504">
    <property type="entry name" value="Peptidase_S1_PA_chymotrypsin"/>
</dbReference>
<dbReference type="PANTHER" id="PTHR24253:SF144">
    <property type="entry name" value="CHYMOTRYPSIN-LIKE PROTEASE CTRL-1-RELATED"/>
    <property type="match status" value="1"/>
</dbReference>
<dbReference type="PROSITE" id="PS00134">
    <property type="entry name" value="TRYPSIN_HIS"/>
    <property type="match status" value="1"/>
</dbReference>
<dbReference type="InterPro" id="IPR018114">
    <property type="entry name" value="TRYPSIN_HIS"/>
</dbReference>
<evidence type="ECO:0000256" key="4">
    <source>
        <dbReference type="ARBA" id="ARBA00022825"/>
    </source>
</evidence>
<evidence type="ECO:0000256" key="6">
    <source>
        <dbReference type="ARBA" id="ARBA00023180"/>
    </source>
</evidence>
<gene>
    <name evidence="10" type="ORF">J2S75_004143</name>
</gene>
<dbReference type="InterPro" id="IPR036709">
    <property type="entry name" value="Autotransporte_beta_dom_sf"/>
</dbReference>
<name>A0ABU0BII4_9HYPH</name>
<keyword evidence="3" id="KW-0378">Hydrolase</keyword>
<dbReference type="InterPro" id="IPR001254">
    <property type="entry name" value="Trypsin_dom"/>
</dbReference>
<evidence type="ECO:0000256" key="2">
    <source>
        <dbReference type="ARBA" id="ARBA00022729"/>
    </source>
</evidence>
<dbReference type="PROSITE" id="PS50240">
    <property type="entry name" value="TRYPSIN_DOM"/>
    <property type="match status" value="1"/>
</dbReference>
<protein>
    <submittedName>
        <fullName evidence="10">Outer membrane autotransporter protein</fullName>
    </submittedName>
</protein>
<evidence type="ECO:0000256" key="7">
    <source>
        <dbReference type="SAM" id="MobiDB-lite"/>
    </source>
</evidence>
<reference evidence="10 11" key="1">
    <citation type="submission" date="2023-07" db="EMBL/GenBank/DDBJ databases">
        <title>Genomic Encyclopedia of Type Strains, Phase IV (KMG-IV): sequencing the most valuable type-strain genomes for metagenomic binning, comparative biology and taxonomic classification.</title>
        <authorList>
            <person name="Goeker M."/>
        </authorList>
    </citation>
    <scope>NUCLEOTIDE SEQUENCE [LARGE SCALE GENOMIC DNA]</scope>
    <source>
        <strain evidence="10 11">DSM 2457</strain>
    </source>
</reference>
<feature type="region of interest" description="Disordered" evidence="7">
    <location>
        <begin position="1"/>
        <end position="23"/>
    </location>
</feature>
<dbReference type="SUPFAM" id="SSF50494">
    <property type="entry name" value="Trypsin-like serine proteases"/>
    <property type="match status" value="1"/>
</dbReference>
<dbReference type="SUPFAM" id="SSF103515">
    <property type="entry name" value="Autotransporter"/>
    <property type="match status" value="1"/>
</dbReference>
<evidence type="ECO:0000256" key="5">
    <source>
        <dbReference type="ARBA" id="ARBA00023157"/>
    </source>
</evidence>
<keyword evidence="4" id="KW-0720">Serine protease</keyword>
<evidence type="ECO:0000313" key="11">
    <source>
        <dbReference type="Proteomes" id="UP001224682"/>
    </source>
</evidence>
<evidence type="ECO:0000259" key="9">
    <source>
        <dbReference type="PROSITE" id="PS51208"/>
    </source>
</evidence>
<dbReference type="NCBIfam" id="TIGR01414">
    <property type="entry name" value="autotrans_barl"/>
    <property type="match status" value="1"/>
</dbReference>
<dbReference type="EMBL" id="JAUSUI010000011">
    <property type="protein sequence ID" value="MDQ0305093.1"/>
    <property type="molecule type" value="Genomic_DNA"/>
</dbReference>
<evidence type="ECO:0000256" key="3">
    <source>
        <dbReference type="ARBA" id="ARBA00022801"/>
    </source>
</evidence>
<dbReference type="PRINTS" id="PR00722">
    <property type="entry name" value="CHYMOTRYPSIN"/>
</dbReference>
<sequence length="943" mass="95735">MGTKGGRSAAKTHFRRRAGGRTGRTGRRLAALLTSGCASLAAAPAGAIYLNDVDAAAVGGVQNWYDNENQFSNVVAVSIDGLAHCSGTLINSRTVLTAGHCALSDVTGVVLSWFDEVEVRFSPDSTQPTANDRAVSGVAVNPAYAPAGYPNNDVALISLARPVSEVAPVTLATSPDQLPGIGELVWVAGYGEIGTGTQNNLGYDDRRRAVTNTLGEIETLPDGSYLFHLQFRDPLNPDDPNYFNLDAPVPAWEGITAPGDSGGPLFAVGPDGGLIQIGVTSTGGIPDPDNPGQYIYTYGTFATYGAVADHADWLAAANPLRTTTAAAGAFAWSEAARWTDTLGRHETPDNADGDFAGYGTLGRYYEVTLAQPSQIRLDMSPTLDRLTVAHVGAALDIAAGYRLDVLLDTALAGGGLHIDGTLTTARLLQAGGVVSGTGTLGAAGGYVQTGGTLAPGASRALGTLALTGDHAADAAARLDVRLGAAGADRLAVSGTASLGGTLAYRLFDPAPFGSYTVLTAGEGIEGAFATLEGPASAFAAVSAVAGAHELRLAVTQSRSFASAGLTANQRALGAALDAFDPGAPLVASAAWLPSLAAAREAFDGLSGQSYASLETLLLQDTRFARAAALDRLRPASGAGGGGSGAQVASYADDGTRIADAASGTGTALWLQGFGAFGRLDSAGAGLSRDIGGFYAGLDRLFVQDWRLGAFGGYSHSALSAGGFADSWGVDTYTLGLYGGRRWGPLALSLGGAYGWNEVSASRSLALPGLPQTLTADFSTGAAQFFGEIGYEIALAGARLEPFAGLAYVALEGGRFRETGGAAALAMSGVDAEASFGTLGARLSLPLAAPAGVRLRIDASAAWQHVWGGTPTLVAAFAGAPSGGLAGGPAFVVTGAPPAQDTALLETGLVAQAGTDLQLGLRYTGQFGDGLRDNGFQASLRLRF</sequence>
<dbReference type="Proteomes" id="UP001224682">
    <property type="component" value="Unassembled WGS sequence"/>
</dbReference>
<dbReference type="Gene3D" id="2.40.10.10">
    <property type="entry name" value="Trypsin-like serine proteases"/>
    <property type="match status" value="1"/>
</dbReference>
<evidence type="ECO:0000313" key="10">
    <source>
        <dbReference type="EMBL" id="MDQ0305093.1"/>
    </source>
</evidence>
<dbReference type="InterPro" id="IPR006315">
    <property type="entry name" value="OM_autotransptr_brl_dom"/>
</dbReference>
<dbReference type="InterPro" id="IPR005546">
    <property type="entry name" value="Autotransporte_beta"/>
</dbReference>
<dbReference type="InterPro" id="IPR001314">
    <property type="entry name" value="Peptidase_S1A"/>
</dbReference>
<comment type="caution">
    <text evidence="10">The sequence shown here is derived from an EMBL/GenBank/DDBJ whole genome shotgun (WGS) entry which is preliminary data.</text>
</comment>
<feature type="domain" description="Autotransporter" evidence="9">
    <location>
        <begin position="661"/>
        <end position="943"/>
    </location>
</feature>
<evidence type="ECO:0000259" key="8">
    <source>
        <dbReference type="PROSITE" id="PS50240"/>
    </source>
</evidence>
<dbReference type="Pfam" id="PF03797">
    <property type="entry name" value="Autotransporter"/>
    <property type="match status" value="1"/>
</dbReference>
<dbReference type="Pfam" id="PF00089">
    <property type="entry name" value="Trypsin"/>
    <property type="match status" value="1"/>
</dbReference>
<dbReference type="Gene3D" id="2.40.128.130">
    <property type="entry name" value="Autotransporter beta-domain"/>
    <property type="match status" value="1"/>
</dbReference>
<dbReference type="InterPro" id="IPR009003">
    <property type="entry name" value="Peptidase_S1_PA"/>
</dbReference>
<accession>A0ABU0BII4</accession>
<dbReference type="SMART" id="SM00869">
    <property type="entry name" value="Autotransporter"/>
    <property type="match status" value="1"/>
</dbReference>
<dbReference type="PROSITE" id="PS51208">
    <property type="entry name" value="AUTOTRANSPORTER"/>
    <property type="match status" value="1"/>
</dbReference>
<keyword evidence="5" id="KW-1015">Disulfide bond</keyword>